<feature type="region of interest" description="Disordered" evidence="2">
    <location>
        <begin position="553"/>
        <end position="595"/>
    </location>
</feature>
<keyword evidence="4" id="KW-1185">Reference proteome</keyword>
<dbReference type="EMBL" id="PGGS01000166">
    <property type="protein sequence ID" value="PNH07708.1"/>
    <property type="molecule type" value="Genomic_DNA"/>
</dbReference>
<proteinExistence type="predicted"/>
<organism evidence="3 4">
    <name type="scientific">Tetrabaena socialis</name>
    <dbReference type="NCBI Taxonomy" id="47790"/>
    <lineage>
        <taxon>Eukaryota</taxon>
        <taxon>Viridiplantae</taxon>
        <taxon>Chlorophyta</taxon>
        <taxon>core chlorophytes</taxon>
        <taxon>Chlorophyceae</taxon>
        <taxon>CS clade</taxon>
        <taxon>Chlamydomonadales</taxon>
        <taxon>Tetrabaenaceae</taxon>
        <taxon>Tetrabaena</taxon>
    </lineage>
</organism>
<dbReference type="InterPro" id="IPR032675">
    <property type="entry name" value="LRR_dom_sf"/>
</dbReference>
<accession>A0A2J8A5B3</accession>
<evidence type="ECO:0000256" key="2">
    <source>
        <dbReference type="SAM" id="MobiDB-lite"/>
    </source>
</evidence>
<evidence type="ECO:0000256" key="1">
    <source>
        <dbReference type="ARBA" id="ARBA00004430"/>
    </source>
</evidence>
<gene>
    <name evidence="3" type="ORF">TSOC_005854</name>
</gene>
<name>A0A2J8A5B3_9CHLO</name>
<dbReference type="Gene3D" id="3.80.10.10">
    <property type="entry name" value="Ribonuclease Inhibitor"/>
    <property type="match status" value="1"/>
</dbReference>
<protein>
    <submittedName>
        <fullName evidence="3">Uncharacterized protein</fullName>
    </submittedName>
</protein>
<comment type="subcellular location">
    <subcellularLocation>
        <location evidence="1">Cytoplasm</location>
        <location evidence="1">Cytoskeleton</location>
        <location evidence="1">Cilium axoneme</location>
    </subcellularLocation>
</comment>
<comment type="caution">
    <text evidence="3">The sequence shown here is derived from an EMBL/GenBank/DDBJ whole genome shotgun (WGS) entry which is preliminary data.</text>
</comment>
<dbReference type="Proteomes" id="UP000236333">
    <property type="component" value="Unassembled WGS sequence"/>
</dbReference>
<feature type="compositionally biased region" description="Low complexity" evidence="2">
    <location>
        <begin position="554"/>
        <end position="570"/>
    </location>
</feature>
<dbReference type="OrthoDB" id="550061at2759"/>
<reference evidence="3 4" key="1">
    <citation type="journal article" date="2017" name="Mol. Biol. Evol.">
        <title>The 4-celled Tetrabaena socialis nuclear genome reveals the essential components for genetic control of cell number at the origin of multicellularity in the volvocine lineage.</title>
        <authorList>
            <person name="Featherston J."/>
            <person name="Arakaki Y."/>
            <person name="Hanschen E.R."/>
            <person name="Ferris P.J."/>
            <person name="Michod R.E."/>
            <person name="Olson B.J.S.C."/>
            <person name="Nozaki H."/>
            <person name="Durand P.M."/>
        </authorList>
    </citation>
    <scope>NUCLEOTIDE SEQUENCE [LARGE SCALE GENOMIC DNA]</scope>
    <source>
        <strain evidence="3 4">NIES-571</strain>
    </source>
</reference>
<evidence type="ECO:0000313" key="4">
    <source>
        <dbReference type="Proteomes" id="UP000236333"/>
    </source>
</evidence>
<evidence type="ECO:0000313" key="3">
    <source>
        <dbReference type="EMBL" id="PNH07708.1"/>
    </source>
</evidence>
<feature type="compositionally biased region" description="Acidic residues" evidence="2">
    <location>
        <begin position="571"/>
        <end position="582"/>
    </location>
</feature>
<dbReference type="AlphaFoldDB" id="A0A2J8A5B3"/>
<sequence>MKSTGRQPKCARCADAAPAEPARQAAAHVAAHVPTLLDVLAAAQPAADEIAARLLVPEVPSWTDRLAAPRSARLACRQLRDVLDRCILKLQLVIETTKERRRWEAGRSPSLARWPGCSAVMIHIGEGAYPDASGGQNDAAATGMAVLLAMPFLQQGLPAAAPPAAAQPAAAQPAAAQPAAAQPAAALCLWPRITRLELLLSPWRIPANAFSAMLPLLPQLKELVLKYELAEAGDRALEQQQRMYDALSALPLLESLTLPGGSGLDRLAGLPCSGRLQVLEVLCGRSMNWRAAAMGISGLQQLQKLRLNASLPAGDEGFRMNRVLLRSLPRTLLSLALGVYRDRHRRQKLGVMTVALQDGRALRLGVEGTSGSWGTLLPFADLLRGWPALEGPQRQLLISLDCLALKRGIDDDDDPLWWLAEGPVVKLLQRCLRVELRELRVEAQVPQAAVLRAMDLLGKPGRLVLQCGPTEHATLNIRRASEEPELPAAAVPPPLPQQWRRRKAEQQCLRRLMGKVLRGTFALQRWEEDNEVQPPMYNAQQALQQFWDNRLMVGAGADPGDGDSSASSSSDGEDADGPDDPSDGAAAAAGGGAGGLGERARLAVMLRLWKKLVSM</sequence>
<dbReference type="GO" id="GO:0005930">
    <property type="term" value="C:axoneme"/>
    <property type="evidence" value="ECO:0007669"/>
    <property type="project" value="UniProtKB-SubCell"/>
</dbReference>